<evidence type="ECO:0000313" key="6">
    <source>
        <dbReference type="Proteomes" id="UP000255066"/>
    </source>
</evidence>
<gene>
    <name evidence="3" type="ORF">Lbir_2055</name>
    <name evidence="4" type="ORF">NCTC12437_01352</name>
</gene>
<sequence length="1000" mass="112310">MANPLNAKKILGKFKEKTIEEFYLDSSSTELILPQDSSIPWVGAAKRNDVFQKQVFTRPESSAEVSFIRQNGHEHAILWKSSAEKIKEATRWGIIKTDSLTSKIIGSLGQYRVIAHEQAAKGLANNSLDLKLRLVGHYQDLFEAMQDLESLVNRNNSAKKIEKYFERYIQKLEGIQRNLDTYFSDIDCPGYDSTTLRHLREDISASINRARSFSQKIKNSPGNLRRFNRGRGHESILEFIKQQINQNLYQLQGINQDISFSTKRYFALTRGNLNDFIEDARKELDDHLPDLRNPVNPCHHGVFAINPEKVVTYDFGKEELSPARERQVLLAISFIEGWDSLELKKGEPARVKNHLGEEELDTIAATRWKTHRGFIPQLKSIAYFLLNFVKSVVLPTKAWEEETWKNKGFHLVAAELRAHAKPNQPIWVAPYNFFKKIAYAIRDIFSGIRDFGANLVFRLPAAMLEDWQASSTLPELNETLSEVSKECQSIKEIEGERLEDLLKRCGIKKRFEFNKDSILAEASYPLTAGEQNDILTAVARGLNGFSSFFTHGFNKDPISGVIFTLGYAVGAAVIFMPAFSTAIFGAGYVNWLSHFSYALGTSKIAATVGGGCTQAQILAMGWDAIMHGPSGVAANAAYQFGEDPLTIAAYCAAAYGIGHLLINGIAGHKIPWLSNVIAEDLGTNKSFGTFFFGGKVGVMSYEALVTEAEEHIKANVPVLRPEDIKQFKESFYAEHKPTIDRFMLAYFLSSNAEEIPKLDSRQLFELSRQIDKHFSREDSRSLKKILYPEGAKPSIAFQLFSLPLSYIPAICRFAWSIVLSLAAWTVEKPHPWEPVKRAGGDLFEKTKRDLTRLITFASSMTFLFYSGFSSLIKSFVYTFAMGIARIAAVFGAKPGHSTHNFFAAAHNFMRQIGEFLYPVRAVKDVTIADPRATIEKTEASYAKLLKQIYKSRKDNPGEVNNLPDEQDSADYSFDLRGTGTASNDNSAGDADPVHKQKVIR</sequence>
<feature type="transmembrane region" description="Helical" evidence="2">
    <location>
        <begin position="565"/>
        <end position="589"/>
    </location>
</feature>
<keyword evidence="5" id="KW-1185">Reference proteome</keyword>
<dbReference type="AlphaFoldDB" id="A0A378I8N2"/>
<organism evidence="4 6">
    <name type="scientific">Legionella birminghamensis</name>
    <dbReference type="NCBI Taxonomy" id="28083"/>
    <lineage>
        <taxon>Bacteria</taxon>
        <taxon>Pseudomonadati</taxon>
        <taxon>Pseudomonadota</taxon>
        <taxon>Gammaproteobacteria</taxon>
        <taxon>Legionellales</taxon>
        <taxon>Legionellaceae</taxon>
        <taxon>Legionella</taxon>
    </lineage>
</organism>
<dbReference type="OrthoDB" id="5630399at2"/>
<evidence type="ECO:0000256" key="2">
    <source>
        <dbReference type="SAM" id="Phobius"/>
    </source>
</evidence>
<protein>
    <submittedName>
        <fullName evidence="4">Uncharacterized protein</fullName>
    </submittedName>
</protein>
<evidence type="ECO:0000313" key="3">
    <source>
        <dbReference type="EMBL" id="KTC69316.1"/>
    </source>
</evidence>
<dbReference type="RefSeq" id="WP_058524067.1">
    <property type="nucleotide sequence ID" value="NZ_CAAAHV010000005.1"/>
</dbReference>
<dbReference type="STRING" id="28083.Lbir_2055"/>
<keyword evidence="2" id="KW-1133">Transmembrane helix</keyword>
<dbReference type="Proteomes" id="UP000054735">
    <property type="component" value="Unassembled WGS sequence"/>
</dbReference>
<name>A0A378I8N2_9GAMM</name>
<feature type="region of interest" description="Disordered" evidence="1">
    <location>
        <begin position="955"/>
        <end position="1000"/>
    </location>
</feature>
<evidence type="ECO:0000256" key="1">
    <source>
        <dbReference type="SAM" id="MobiDB-lite"/>
    </source>
</evidence>
<evidence type="ECO:0000313" key="4">
    <source>
        <dbReference type="EMBL" id="STX31578.1"/>
    </source>
</evidence>
<dbReference type="EMBL" id="UGNW01000001">
    <property type="protein sequence ID" value="STX31578.1"/>
    <property type="molecule type" value="Genomic_DNA"/>
</dbReference>
<reference evidence="4 6" key="2">
    <citation type="submission" date="2018-06" db="EMBL/GenBank/DDBJ databases">
        <authorList>
            <consortium name="Pathogen Informatics"/>
            <person name="Doyle S."/>
        </authorList>
    </citation>
    <scope>NUCLEOTIDE SEQUENCE [LARGE SCALE GENOMIC DNA]</scope>
    <source>
        <strain evidence="4 6">NCTC12437</strain>
    </source>
</reference>
<keyword evidence="2" id="KW-0472">Membrane</keyword>
<dbReference type="Proteomes" id="UP000255066">
    <property type="component" value="Unassembled WGS sequence"/>
</dbReference>
<accession>A0A378I8N2</accession>
<dbReference type="EMBL" id="LNXT01000040">
    <property type="protein sequence ID" value="KTC69316.1"/>
    <property type="molecule type" value="Genomic_DNA"/>
</dbReference>
<evidence type="ECO:0000313" key="5">
    <source>
        <dbReference type="Proteomes" id="UP000054735"/>
    </source>
</evidence>
<keyword evidence="2" id="KW-0812">Transmembrane</keyword>
<proteinExistence type="predicted"/>
<reference evidence="3 5" key="1">
    <citation type="submission" date="2015-11" db="EMBL/GenBank/DDBJ databases">
        <title>Genomic analysis of 38 Legionella species identifies large and diverse effector repertoires.</title>
        <authorList>
            <person name="Burstein D."/>
            <person name="Amaro F."/>
            <person name="Zusman T."/>
            <person name="Lifshitz Z."/>
            <person name="Cohen O."/>
            <person name="Gilbert J.A."/>
            <person name="Pupko T."/>
            <person name="Shuman H.A."/>
            <person name="Segal G."/>
        </authorList>
    </citation>
    <scope>NUCLEOTIDE SEQUENCE [LARGE SCALE GENOMIC DNA]</scope>
    <source>
        <strain evidence="3 5">CDC#1407-AL-14</strain>
    </source>
</reference>